<evidence type="ECO:0000256" key="2">
    <source>
        <dbReference type="ARBA" id="ARBA00047806"/>
    </source>
</evidence>
<dbReference type="Proteomes" id="UP000285517">
    <property type="component" value="Chromosome"/>
</dbReference>
<protein>
    <recommendedName>
        <fullName evidence="4">Peptide methionine sulfoxide reductase MsrA</fullName>
        <shortName evidence="4">Protein-methionine-S-oxide reductase</shortName>
        <ecNumber evidence="4">1.8.4.11</ecNumber>
    </recommendedName>
    <alternativeName>
        <fullName evidence="4">Peptide-methionine (S)-S-oxide reductase</fullName>
        <shortName evidence="4">Peptide Met(O) reductase</shortName>
    </alternativeName>
</protein>
<evidence type="ECO:0000256" key="3">
    <source>
        <dbReference type="ARBA" id="ARBA00048782"/>
    </source>
</evidence>
<dbReference type="OrthoDB" id="4174719at2"/>
<dbReference type="InterPro" id="IPR002569">
    <property type="entry name" value="Met_Sox_Rdtase_MsrA_dom"/>
</dbReference>
<evidence type="ECO:0000256" key="4">
    <source>
        <dbReference type="HAMAP-Rule" id="MF_01401"/>
    </source>
</evidence>
<keyword evidence="8" id="KW-1185">Reference proteome</keyword>
<keyword evidence="5" id="KW-0732">Signal</keyword>
<dbReference type="EC" id="1.8.4.11" evidence="4"/>
<evidence type="ECO:0000256" key="5">
    <source>
        <dbReference type="SAM" id="SignalP"/>
    </source>
</evidence>
<dbReference type="PANTHER" id="PTHR43774">
    <property type="entry name" value="PEPTIDE METHIONINE SULFOXIDE REDUCTASE"/>
    <property type="match status" value="1"/>
</dbReference>
<dbReference type="KEGG" id="aev:EI546_00370"/>
<comment type="function">
    <text evidence="4">Has an important function as a repair enzyme for proteins that have been inactivated by oxidation. Catalyzes the reversible oxidation-reduction of methionine sulfoxide in proteins to methionine.</text>
</comment>
<organism evidence="7 8">
    <name type="scientific">Aequorivita ciconiae</name>
    <dbReference type="NCBI Taxonomy" id="2494375"/>
    <lineage>
        <taxon>Bacteria</taxon>
        <taxon>Pseudomonadati</taxon>
        <taxon>Bacteroidota</taxon>
        <taxon>Flavobacteriia</taxon>
        <taxon>Flavobacteriales</taxon>
        <taxon>Flavobacteriaceae</taxon>
        <taxon>Aequorivita</taxon>
    </lineage>
</organism>
<dbReference type="SUPFAM" id="SSF55068">
    <property type="entry name" value="Peptide methionine sulfoxide reductase"/>
    <property type="match status" value="1"/>
</dbReference>
<dbReference type="GO" id="GO:0033744">
    <property type="term" value="F:L-methionine:thioredoxin-disulfide S-oxidoreductase activity"/>
    <property type="evidence" value="ECO:0007669"/>
    <property type="project" value="RHEA"/>
</dbReference>
<name>A0A410FZA3_9FLAO</name>
<evidence type="ECO:0000313" key="7">
    <source>
        <dbReference type="EMBL" id="QAA80281.1"/>
    </source>
</evidence>
<comment type="catalytic activity">
    <reaction evidence="3 4">
        <text>[thioredoxin]-disulfide + L-methionine + H2O = L-methionine (S)-S-oxide + [thioredoxin]-dithiol</text>
        <dbReference type="Rhea" id="RHEA:19993"/>
        <dbReference type="Rhea" id="RHEA-COMP:10698"/>
        <dbReference type="Rhea" id="RHEA-COMP:10700"/>
        <dbReference type="ChEBI" id="CHEBI:15377"/>
        <dbReference type="ChEBI" id="CHEBI:29950"/>
        <dbReference type="ChEBI" id="CHEBI:50058"/>
        <dbReference type="ChEBI" id="CHEBI:57844"/>
        <dbReference type="ChEBI" id="CHEBI:58772"/>
        <dbReference type="EC" id="1.8.4.11"/>
    </reaction>
</comment>
<accession>A0A410FZA3</accession>
<proteinExistence type="inferred from homology"/>
<dbReference type="RefSeq" id="WP_128248682.1">
    <property type="nucleotide sequence ID" value="NZ_CP034951.1"/>
</dbReference>
<evidence type="ECO:0000259" key="6">
    <source>
        <dbReference type="Pfam" id="PF01625"/>
    </source>
</evidence>
<comment type="catalytic activity">
    <reaction evidence="2 4">
        <text>L-methionyl-[protein] + [thioredoxin]-disulfide + H2O = L-methionyl-(S)-S-oxide-[protein] + [thioredoxin]-dithiol</text>
        <dbReference type="Rhea" id="RHEA:14217"/>
        <dbReference type="Rhea" id="RHEA-COMP:10698"/>
        <dbReference type="Rhea" id="RHEA-COMP:10700"/>
        <dbReference type="Rhea" id="RHEA-COMP:12313"/>
        <dbReference type="Rhea" id="RHEA-COMP:12315"/>
        <dbReference type="ChEBI" id="CHEBI:15377"/>
        <dbReference type="ChEBI" id="CHEBI:16044"/>
        <dbReference type="ChEBI" id="CHEBI:29950"/>
        <dbReference type="ChEBI" id="CHEBI:44120"/>
        <dbReference type="ChEBI" id="CHEBI:50058"/>
        <dbReference type="EC" id="1.8.4.11"/>
    </reaction>
</comment>
<dbReference type="Pfam" id="PF01625">
    <property type="entry name" value="PMSR"/>
    <property type="match status" value="1"/>
</dbReference>
<dbReference type="EMBL" id="CP034951">
    <property type="protein sequence ID" value="QAA80281.1"/>
    <property type="molecule type" value="Genomic_DNA"/>
</dbReference>
<evidence type="ECO:0000313" key="8">
    <source>
        <dbReference type="Proteomes" id="UP000285517"/>
    </source>
</evidence>
<feature type="chain" id="PRO_5019227684" description="Peptide methionine sulfoxide reductase MsrA" evidence="5">
    <location>
        <begin position="19"/>
        <end position="222"/>
    </location>
</feature>
<dbReference type="InterPro" id="IPR036509">
    <property type="entry name" value="Met_Sox_Rdtase_MsrA_sf"/>
</dbReference>
<comment type="similarity">
    <text evidence="4">Belongs to the MsrA Met sulfoxide reductase family.</text>
</comment>
<dbReference type="PANTHER" id="PTHR43774:SF1">
    <property type="entry name" value="PEPTIDE METHIONINE SULFOXIDE REDUCTASE MSRA 2"/>
    <property type="match status" value="1"/>
</dbReference>
<reference evidence="7 8" key="1">
    <citation type="submission" date="2019-01" db="EMBL/GenBank/DDBJ databases">
        <title>Complete genome sequencing of Aequorivita sp. H23M31.</title>
        <authorList>
            <person name="Bae J.-W."/>
        </authorList>
    </citation>
    <scope>NUCLEOTIDE SEQUENCE [LARGE SCALE GENOMIC DNA]</scope>
    <source>
        <strain evidence="7 8">H23M31</strain>
    </source>
</reference>
<evidence type="ECO:0000256" key="1">
    <source>
        <dbReference type="ARBA" id="ARBA00023002"/>
    </source>
</evidence>
<dbReference type="GO" id="GO:0008113">
    <property type="term" value="F:peptide-methionine (S)-S-oxide reductase activity"/>
    <property type="evidence" value="ECO:0007669"/>
    <property type="project" value="UniProtKB-UniRule"/>
</dbReference>
<keyword evidence="1 4" id="KW-0560">Oxidoreductase</keyword>
<dbReference type="Gene3D" id="3.30.1060.10">
    <property type="entry name" value="Peptide methionine sulphoxide reductase MsrA"/>
    <property type="match status" value="1"/>
</dbReference>
<dbReference type="AlphaFoldDB" id="A0A410FZA3"/>
<feature type="active site" evidence="4">
    <location>
        <position position="58"/>
    </location>
</feature>
<feature type="domain" description="Peptide methionine sulphoxide reductase MsrA" evidence="6">
    <location>
        <begin position="51"/>
        <end position="197"/>
    </location>
</feature>
<dbReference type="HAMAP" id="MF_01401">
    <property type="entry name" value="MsrA"/>
    <property type="match status" value="1"/>
</dbReference>
<gene>
    <name evidence="4 7" type="primary">msrA</name>
    <name evidence="7" type="ORF">EI546_00370</name>
</gene>
<sequence length="222" mass="25035">MKKYPILIVTLILFALHGACKPSNDTNKEAEAVAQKTQTPVQTESQDGLKKAYFASGCFWCVEAIYESVKGVKEAVSGYSGGKTPNPSYENHADHAEVVEVIYDPNVVSFGQLVDVYFGSQNITQVNGQGPDRGTSYRSIIFYQNDTEKKIIDEKIAELNKQLNGDKVAAQVLPFQKFWKAEDYHQDYEKNNPGNPYIQNVSVPRINKFREKFPELLKTEKE</sequence>
<dbReference type="NCBIfam" id="TIGR00401">
    <property type="entry name" value="msrA"/>
    <property type="match status" value="1"/>
</dbReference>
<feature type="signal peptide" evidence="5">
    <location>
        <begin position="1"/>
        <end position="18"/>
    </location>
</feature>